<evidence type="ECO:0000256" key="4">
    <source>
        <dbReference type="ARBA" id="ARBA00022824"/>
    </source>
</evidence>
<dbReference type="PANTHER" id="PTHR11009">
    <property type="entry name" value="DER1-LIKE PROTEIN, DERLIN"/>
    <property type="match status" value="1"/>
</dbReference>
<dbReference type="InterPro" id="IPR035952">
    <property type="entry name" value="Rhomboid-like_sf"/>
</dbReference>
<evidence type="ECO:0000256" key="1">
    <source>
        <dbReference type="ARBA" id="ARBA00004477"/>
    </source>
</evidence>
<feature type="transmembrane region" description="Helical" evidence="7">
    <location>
        <begin position="20"/>
        <end position="42"/>
    </location>
</feature>
<comment type="subcellular location">
    <subcellularLocation>
        <location evidence="1 7">Endoplasmic reticulum membrane</location>
        <topology evidence="1 7">Multi-pass membrane protein</topology>
    </subcellularLocation>
</comment>
<accession>A0A9P6R8M5</accession>
<reference evidence="8" key="1">
    <citation type="journal article" date="2020" name="Fungal Divers.">
        <title>Resolving the Mortierellaceae phylogeny through synthesis of multi-gene phylogenetics and phylogenomics.</title>
        <authorList>
            <person name="Vandepol N."/>
            <person name="Liber J."/>
            <person name="Desiro A."/>
            <person name="Na H."/>
            <person name="Kennedy M."/>
            <person name="Barry K."/>
            <person name="Grigoriev I.V."/>
            <person name="Miller A.N."/>
            <person name="O'Donnell K."/>
            <person name="Stajich J.E."/>
            <person name="Bonito G."/>
        </authorList>
    </citation>
    <scope>NUCLEOTIDE SEQUENCE</scope>
    <source>
        <strain evidence="8">REB-010B</strain>
    </source>
</reference>
<keyword evidence="3 7" id="KW-0812">Transmembrane</keyword>
<dbReference type="GO" id="GO:0005789">
    <property type="term" value="C:endoplasmic reticulum membrane"/>
    <property type="evidence" value="ECO:0007669"/>
    <property type="project" value="UniProtKB-SubCell"/>
</dbReference>
<proteinExistence type="inferred from homology"/>
<comment type="similarity">
    <text evidence="2 7">Belongs to the derlin family.</text>
</comment>
<comment type="caution">
    <text evidence="8">The sequence shown here is derived from an EMBL/GenBank/DDBJ whole genome shotgun (WGS) entry which is preliminary data.</text>
</comment>
<sequence>MAENELLAAYKSVPIVTRSLLTATVVLSVSAAMQFLSPYLIMLDWPSIIYKFQIHRLLTSCFLTGLGFNMLFDLYFLYTYGVQLESTTYAGRSADFAWFIIFTSFTSAGAGYYFGFRTLFQSMLLAVIYLWSQANSERIVSFMFGIQFKALYFPWVLVAYNFLLSGAVVPWNMLAGIASAHLYYFLESVYPARGGRRWIPTPFLLYKLLPPQEVAGAGFAAGGGTANVLRPTATTAAAEAAGHRWGRGERLG</sequence>
<keyword evidence="6 7" id="KW-0472">Membrane</keyword>
<keyword evidence="5 7" id="KW-1133">Transmembrane helix</keyword>
<dbReference type="OrthoDB" id="1716531at2759"/>
<name>A0A9P6R8M5_9FUNG</name>
<dbReference type="InterPro" id="IPR007599">
    <property type="entry name" value="DER1"/>
</dbReference>
<dbReference type="Pfam" id="PF04511">
    <property type="entry name" value="DER1"/>
    <property type="match status" value="1"/>
</dbReference>
<evidence type="ECO:0000313" key="8">
    <source>
        <dbReference type="EMBL" id="KAG0312092.1"/>
    </source>
</evidence>
<evidence type="ECO:0000313" key="9">
    <source>
        <dbReference type="Proteomes" id="UP000738325"/>
    </source>
</evidence>
<dbReference type="AlphaFoldDB" id="A0A9P6R8M5"/>
<evidence type="ECO:0000256" key="6">
    <source>
        <dbReference type="ARBA" id="ARBA00023136"/>
    </source>
</evidence>
<evidence type="ECO:0000256" key="2">
    <source>
        <dbReference type="ARBA" id="ARBA00008917"/>
    </source>
</evidence>
<dbReference type="EMBL" id="JAAAIP010000846">
    <property type="protein sequence ID" value="KAG0312092.1"/>
    <property type="molecule type" value="Genomic_DNA"/>
</dbReference>
<dbReference type="GO" id="GO:0006950">
    <property type="term" value="P:response to stress"/>
    <property type="evidence" value="ECO:0007669"/>
    <property type="project" value="UniProtKB-ARBA"/>
</dbReference>
<keyword evidence="4 7" id="KW-0256">Endoplasmic reticulum</keyword>
<dbReference type="Gene3D" id="1.20.1540.10">
    <property type="entry name" value="Rhomboid-like"/>
    <property type="match status" value="1"/>
</dbReference>
<organism evidence="8 9">
    <name type="scientific">Dissophora globulifera</name>
    <dbReference type="NCBI Taxonomy" id="979702"/>
    <lineage>
        <taxon>Eukaryota</taxon>
        <taxon>Fungi</taxon>
        <taxon>Fungi incertae sedis</taxon>
        <taxon>Mucoromycota</taxon>
        <taxon>Mortierellomycotina</taxon>
        <taxon>Mortierellomycetes</taxon>
        <taxon>Mortierellales</taxon>
        <taxon>Mortierellaceae</taxon>
        <taxon>Dissophora</taxon>
    </lineage>
</organism>
<feature type="transmembrane region" description="Helical" evidence="7">
    <location>
        <begin position="139"/>
        <end position="163"/>
    </location>
</feature>
<evidence type="ECO:0000256" key="7">
    <source>
        <dbReference type="RuleBase" id="RU363059"/>
    </source>
</evidence>
<evidence type="ECO:0000256" key="5">
    <source>
        <dbReference type="ARBA" id="ARBA00022989"/>
    </source>
</evidence>
<dbReference type="Proteomes" id="UP000738325">
    <property type="component" value="Unassembled WGS sequence"/>
</dbReference>
<gene>
    <name evidence="8" type="primary">DERL1</name>
    <name evidence="8" type="ORF">BGZ99_009729</name>
</gene>
<evidence type="ECO:0000256" key="3">
    <source>
        <dbReference type="ARBA" id="ARBA00022692"/>
    </source>
</evidence>
<protein>
    <recommendedName>
        <fullName evidence="7">Derlin</fullName>
    </recommendedName>
</protein>
<feature type="transmembrane region" description="Helical" evidence="7">
    <location>
        <begin position="96"/>
        <end position="115"/>
    </location>
</feature>
<dbReference type="SUPFAM" id="SSF144091">
    <property type="entry name" value="Rhomboid-like"/>
    <property type="match status" value="1"/>
</dbReference>
<comment type="function">
    <text evidence="7">May be involved in the degradation of misfolded endoplasmic reticulum (ER) luminal proteins.</text>
</comment>
<feature type="transmembrane region" description="Helical" evidence="7">
    <location>
        <begin position="54"/>
        <end position="76"/>
    </location>
</feature>
<keyword evidence="9" id="KW-1185">Reference proteome</keyword>